<protein>
    <submittedName>
        <fullName evidence="3">tRNA 2-thiocytidine(32) synthetase TtcA</fullName>
    </submittedName>
</protein>
<dbReference type="GO" id="GO:0008033">
    <property type="term" value="P:tRNA processing"/>
    <property type="evidence" value="ECO:0007669"/>
    <property type="project" value="InterPro"/>
</dbReference>
<dbReference type="PANTHER" id="PTHR43686:SF1">
    <property type="entry name" value="AMINOTRAN_5 DOMAIN-CONTAINING PROTEIN"/>
    <property type="match status" value="1"/>
</dbReference>
<dbReference type="CDD" id="cd24138">
    <property type="entry name" value="TtcA-like"/>
    <property type="match status" value="1"/>
</dbReference>
<geneLocation type="plasmid" evidence="3 4">
    <name>pHIC</name>
</geneLocation>
<dbReference type="InterPro" id="IPR014729">
    <property type="entry name" value="Rossmann-like_a/b/a_fold"/>
</dbReference>
<dbReference type="GO" id="GO:0016740">
    <property type="term" value="F:transferase activity"/>
    <property type="evidence" value="ECO:0007669"/>
    <property type="project" value="UniProtKB-KW"/>
</dbReference>
<gene>
    <name evidence="3" type="ORF">HLVA_21900</name>
</gene>
<evidence type="ECO:0000256" key="1">
    <source>
        <dbReference type="ARBA" id="ARBA00022679"/>
    </source>
</evidence>
<keyword evidence="3" id="KW-0614">Plasmid</keyword>
<dbReference type="Pfam" id="PF01171">
    <property type="entry name" value="ATP_bind_3"/>
    <property type="match status" value="1"/>
</dbReference>
<dbReference type="KEGG" id="haby:HLVA_21900"/>
<evidence type="ECO:0000313" key="4">
    <source>
        <dbReference type="Proteomes" id="UP001321582"/>
    </source>
</evidence>
<reference evidence="3 4" key="1">
    <citation type="submission" date="2022-11" db="EMBL/GenBank/DDBJ databases">
        <title>Haliovirga abyssi gen. nov., sp. nov., a mesophilic fermentative bacterium isolated from the Iheya North hydrothermal field and the proposal of Haliovirgaceae fam. nov.</title>
        <authorList>
            <person name="Miyazaki U."/>
            <person name="Tame A."/>
            <person name="Miyazaki J."/>
            <person name="Takai K."/>
            <person name="Sawayama S."/>
            <person name="Kitajima M."/>
            <person name="Okamoto A."/>
            <person name="Nakagawa S."/>
        </authorList>
    </citation>
    <scope>NUCLEOTIDE SEQUENCE [LARGE SCALE GENOMIC DNA]</scope>
    <source>
        <strain evidence="3 4">IC12</strain>
        <plasmid evidence="3 4">pHIC</plasmid>
    </source>
</reference>
<dbReference type="InterPro" id="IPR035107">
    <property type="entry name" value="tRNA_thiolation_TtcA_Ctu1"/>
</dbReference>
<proteinExistence type="predicted"/>
<sequence length="247" mass="28598">MRKTNKKIWKNFIKAIKEFNMIEPGDKIAVGISGGKDSLILINLFKELKKDRSLDFDFVGITLDPGYKEEDLLNVKNYIKTLDIDYKQYETNIWKVIFDERKEKNPCSLCGKMRRGILYKKAEELGCNKLALGHHFDDIIETALINMFYAGSIKTMLPKVESTSGNFEIIRPLAYVKEEEIINFINKNEIKVMASSCKLYTVREDSKRLEIKTLLKGLEKTNPNIKKSIFNSLRNVNLKYVMGYTSE</sequence>
<dbReference type="Gene3D" id="3.40.50.620">
    <property type="entry name" value="HUPs"/>
    <property type="match status" value="1"/>
</dbReference>
<evidence type="ECO:0000313" key="3">
    <source>
        <dbReference type="EMBL" id="BDU51621.1"/>
    </source>
</evidence>
<dbReference type="PANTHER" id="PTHR43686">
    <property type="entry name" value="SULFURTRANSFERASE-RELATED"/>
    <property type="match status" value="1"/>
</dbReference>
<feature type="domain" description="tRNA(Ile)-lysidine/2-thiocytidine synthase N-terminal" evidence="2">
    <location>
        <begin position="27"/>
        <end position="192"/>
    </location>
</feature>
<dbReference type="Proteomes" id="UP001321582">
    <property type="component" value="Plasmid pHIC"/>
</dbReference>
<dbReference type="SUPFAM" id="SSF52402">
    <property type="entry name" value="Adenine nucleotide alpha hydrolases-like"/>
    <property type="match status" value="1"/>
</dbReference>
<dbReference type="RefSeq" id="WP_307905491.1">
    <property type="nucleotide sequence ID" value="NZ_AP027060.1"/>
</dbReference>
<keyword evidence="1" id="KW-0808">Transferase</keyword>
<dbReference type="AlphaFoldDB" id="A0AAU9DDM6"/>
<name>A0AAU9DDM6_9FUSO</name>
<evidence type="ECO:0000259" key="2">
    <source>
        <dbReference type="Pfam" id="PF01171"/>
    </source>
</evidence>
<dbReference type="EMBL" id="AP027060">
    <property type="protein sequence ID" value="BDU51621.1"/>
    <property type="molecule type" value="Genomic_DNA"/>
</dbReference>
<organism evidence="3 4">
    <name type="scientific">Haliovirga abyssi</name>
    <dbReference type="NCBI Taxonomy" id="2996794"/>
    <lineage>
        <taxon>Bacteria</taxon>
        <taxon>Fusobacteriati</taxon>
        <taxon>Fusobacteriota</taxon>
        <taxon>Fusobacteriia</taxon>
        <taxon>Fusobacteriales</taxon>
        <taxon>Haliovirgaceae</taxon>
        <taxon>Haliovirga</taxon>
    </lineage>
</organism>
<keyword evidence="4" id="KW-1185">Reference proteome</keyword>
<dbReference type="PIRSF" id="PIRSF004976">
    <property type="entry name" value="ATPase_YdaO"/>
    <property type="match status" value="1"/>
</dbReference>
<accession>A0AAU9DDM6</accession>
<dbReference type="InterPro" id="IPR011063">
    <property type="entry name" value="TilS/TtcA_N"/>
</dbReference>